<dbReference type="Proteomes" id="UP000249204">
    <property type="component" value="Unassembled WGS sequence"/>
</dbReference>
<evidence type="ECO:0000313" key="5">
    <source>
        <dbReference type="EMBL" id="PZT57401.1"/>
    </source>
</evidence>
<proteinExistence type="predicted"/>
<dbReference type="PANTHER" id="PTHR31677">
    <property type="entry name" value="AP2 DOMAIN CLASS TRANSCRIPTION FACTOR"/>
    <property type="match status" value="1"/>
</dbReference>
<comment type="caution">
    <text evidence="5">The sequence shown here is derived from an EMBL/GenBank/DDBJ whole genome shotgun (WGS) entry which is preliminary data.</text>
</comment>
<protein>
    <recommendedName>
        <fullName evidence="4">AP2/ERF domain-containing protein</fullName>
    </recommendedName>
</protein>
<accession>A0A2W6NNK0</accession>
<dbReference type="InterPro" id="IPR016177">
    <property type="entry name" value="DNA-bd_dom_sf"/>
</dbReference>
<evidence type="ECO:0000259" key="4">
    <source>
        <dbReference type="PROSITE" id="PS51032"/>
    </source>
</evidence>
<dbReference type="InterPro" id="IPR036955">
    <property type="entry name" value="AP2/ERF_dom_sf"/>
</dbReference>
<dbReference type="AlphaFoldDB" id="A0A2W6NNK0"/>
<dbReference type="InterPro" id="IPR001471">
    <property type="entry name" value="AP2/ERF_dom"/>
</dbReference>
<keyword evidence="2" id="KW-0238">DNA-binding</keyword>
<dbReference type="InterPro" id="IPR003615">
    <property type="entry name" value="HNH_nuc"/>
</dbReference>
<gene>
    <name evidence="5" type="ORF">DN757_01725</name>
</gene>
<dbReference type="Gene3D" id="3.30.730.10">
    <property type="entry name" value="AP2/ERF domain"/>
    <property type="match status" value="2"/>
</dbReference>
<dbReference type="GO" id="GO:0003700">
    <property type="term" value="F:DNA-binding transcription factor activity"/>
    <property type="evidence" value="ECO:0007669"/>
    <property type="project" value="InterPro"/>
</dbReference>
<dbReference type="PROSITE" id="PS51032">
    <property type="entry name" value="AP2_ERF"/>
    <property type="match status" value="2"/>
</dbReference>
<name>A0A2W6NNK0_9BACL</name>
<feature type="domain" description="AP2/ERF" evidence="4">
    <location>
        <begin position="107"/>
        <end position="166"/>
    </location>
</feature>
<evidence type="ECO:0000256" key="3">
    <source>
        <dbReference type="ARBA" id="ARBA00023163"/>
    </source>
</evidence>
<dbReference type="InterPro" id="IPR044925">
    <property type="entry name" value="His-Me_finger_sf"/>
</dbReference>
<evidence type="ECO:0000313" key="6">
    <source>
        <dbReference type="Proteomes" id="UP000249204"/>
    </source>
</evidence>
<feature type="domain" description="AP2/ERF" evidence="4">
    <location>
        <begin position="183"/>
        <end position="238"/>
    </location>
</feature>
<evidence type="ECO:0000256" key="2">
    <source>
        <dbReference type="ARBA" id="ARBA00023125"/>
    </source>
</evidence>
<dbReference type="PRINTS" id="PR00367">
    <property type="entry name" value="ETHRSPELEMNT"/>
</dbReference>
<dbReference type="Gene3D" id="3.90.75.20">
    <property type="match status" value="1"/>
</dbReference>
<sequence>MKIINVNNFKINVDDEDYDFITNFYDVSINKDGYPYCSPKKKYKHKRIGLYSKSLHKILIMPEGRGRGVVVDHIDGNKLNNQKCNLRICTHAENMRNRKTNTNSKQRYKGIFWKDHIQKYEVKIYLNTKCTYIGAFTDEIAAANAYNYWAIKYHGEFARLNDVEFMEKNIWESYSARHNKSSKYRGVSKTYRGLYTAKIYHNKVNIAIGEFKTEIEAAKAYDLKAVELKGDNARLNFK</sequence>
<dbReference type="SMART" id="SM00380">
    <property type="entry name" value="AP2"/>
    <property type="match status" value="1"/>
</dbReference>
<keyword evidence="1" id="KW-0805">Transcription regulation</keyword>
<dbReference type="SUPFAM" id="SSF54171">
    <property type="entry name" value="DNA-binding domain"/>
    <property type="match status" value="2"/>
</dbReference>
<organism evidence="5 6">
    <name type="scientific">Paenibacillus silvae</name>
    <dbReference type="NCBI Taxonomy" id="1325358"/>
    <lineage>
        <taxon>Bacteria</taxon>
        <taxon>Bacillati</taxon>
        <taxon>Bacillota</taxon>
        <taxon>Bacilli</taxon>
        <taxon>Bacillales</taxon>
        <taxon>Paenibacillaceae</taxon>
        <taxon>Paenibacillus</taxon>
    </lineage>
</organism>
<dbReference type="SUPFAM" id="SSF54060">
    <property type="entry name" value="His-Me finger endonucleases"/>
    <property type="match status" value="1"/>
</dbReference>
<dbReference type="GO" id="GO:0003677">
    <property type="term" value="F:DNA binding"/>
    <property type="evidence" value="ECO:0007669"/>
    <property type="project" value="UniProtKB-KW"/>
</dbReference>
<dbReference type="Pfam" id="PF13392">
    <property type="entry name" value="HNH_3"/>
    <property type="match status" value="1"/>
</dbReference>
<dbReference type="EMBL" id="QKWW01000006">
    <property type="protein sequence ID" value="PZT57401.1"/>
    <property type="molecule type" value="Genomic_DNA"/>
</dbReference>
<dbReference type="RefSeq" id="WP_111268552.1">
    <property type="nucleotide sequence ID" value="NZ_QKWW01000006.1"/>
</dbReference>
<evidence type="ECO:0000256" key="1">
    <source>
        <dbReference type="ARBA" id="ARBA00023015"/>
    </source>
</evidence>
<keyword evidence="3" id="KW-0804">Transcription</keyword>
<dbReference type="PANTHER" id="PTHR31677:SF157">
    <property type="entry name" value="AP2_ERF DOMAIN-CONTAINING PROTEIN"/>
    <property type="match status" value="1"/>
</dbReference>
<dbReference type="CDD" id="cd00018">
    <property type="entry name" value="AP2"/>
    <property type="match status" value="1"/>
</dbReference>
<reference evidence="5 6" key="1">
    <citation type="submission" date="2018-06" db="EMBL/GenBank/DDBJ databases">
        <title>Isolation of heavy metals resistant Paenibacillus silvae NC2 from Gold-Copper mine in ZiJin, China.</title>
        <authorList>
            <person name="Xu J."/>
            <person name="Mazhar H.S."/>
            <person name="Rensing C."/>
        </authorList>
    </citation>
    <scope>NUCLEOTIDE SEQUENCE [LARGE SCALE GENOMIC DNA]</scope>
    <source>
        <strain evidence="5 6">NC2</strain>
    </source>
</reference>